<proteinExistence type="predicted"/>
<dbReference type="KEGG" id="dpx:DAPPUDRAFT_341221"/>
<dbReference type="PhylomeDB" id="E9I5A0"/>
<gene>
    <name evidence="1" type="ORF">DAPPUDRAFT_341221</name>
</gene>
<accession>E9I5A0</accession>
<reference evidence="1 2" key="1">
    <citation type="journal article" date="2011" name="Science">
        <title>The ecoresponsive genome of Daphnia pulex.</title>
        <authorList>
            <person name="Colbourne J.K."/>
            <person name="Pfrender M.E."/>
            <person name="Gilbert D."/>
            <person name="Thomas W.K."/>
            <person name="Tucker A."/>
            <person name="Oakley T.H."/>
            <person name="Tokishita S."/>
            <person name="Aerts A."/>
            <person name="Arnold G.J."/>
            <person name="Basu M.K."/>
            <person name="Bauer D.J."/>
            <person name="Caceres C.E."/>
            <person name="Carmel L."/>
            <person name="Casola C."/>
            <person name="Choi J.H."/>
            <person name="Detter J.C."/>
            <person name="Dong Q."/>
            <person name="Dusheyko S."/>
            <person name="Eads B.D."/>
            <person name="Frohlich T."/>
            <person name="Geiler-Samerotte K.A."/>
            <person name="Gerlach D."/>
            <person name="Hatcher P."/>
            <person name="Jogdeo S."/>
            <person name="Krijgsveld J."/>
            <person name="Kriventseva E.V."/>
            <person name="Kultz D."/>
            <person name="Laforsch C."/>
            <person name="Lindquist E."/>
            <person name="Lopez J."/>
            <person name="Manak J.R."/>
            <person name="Muller J."/>
            <person name="Pangilinan J."/>
            <person name="Patwardhan R.P."/>
            <person name="Pitluck S."/>
            <person name="Pritham E.J."/>
            <person name="Rechtsteiner A."/>
            <person name="Rho M."/>
            <person name="Rogozin I.B."/>
            <person name="Sakarya O."/>
            <person name="Salamov A."/>
            <person name="Schaack S."/>
            <person name="Shapiro H."/>
            <person name="Shiga Y."/>
            <person name="Skalitzky C."/>
            <person name="Smith Z."/>
            <person name="Souvorov A."/>
            <person name="Sung W."/>
            <person name="Tang Z."/>
            <person name="Tsuchiya D."/>
            <person name="Tu H."/>
            <person name="Vos H."/>
            <person name="Wang M."/>
            <person name="Wolf Y.I."/>
            <person name="Yamagata H."/>
            <person name="Yamada T."/>
            <person name="Ye Y."/>
            <person name="Shaw J.R."/>
            <person name="Andrews J."/>
            <person name="Crease T.J."/>
            <person name="Tang H."/>
            <person name="Lucas S.M."/>
            <person name="Robertson H.M."/>
            <person name="Bork P."/>
            <person name="Koonin E.V."/>
            <person name="Zdobnov E.M."/>
            <person name="Grigoriev I.V."/>
            <person name="Lynch M."/>
            <person name="Boore J.L."/>
        </authorList>
    </citation>
    <scope>NUCLEOTIDE SEQUENCE [LARGE SCALE GENOMIC DNA]</scope>
</reference>
<evidence type="ECO:0000313" key="1">
    <source>
        <dbReference type="EMBL" id="EFX60830.1"/>
    </source>
</evidence>
<evidence type="ECO:0000313" key="2">
    <source>
        <dbReference type="Proteomes" id="UP000000305"/>
    </source>
</evidence>
<keyword evidence="2" id="KW-1185">Reference proteome</keyword>
<dbReference type="EMBL" id="GL735499">
    <property type="protein sequence ID" value="EFX60830.1"/>
    <property type="molecule type" value="Genomic_DNA"/>
</dbReference>
<dbReference type="AlphaFoldDB" id="E9I5A0"/>
<sequence>MAPSIELKNNHEKFKKALKSDTSHHLMIVICEESISTVDEKYYEELVNETSIPKKVIVISSEGVGIKDDLKFTDFSNEFKQTLLSKQVSFQGAILAVADLIKTRSDQTVDELIQSGEPDEIFDLDSIEELIEHEQSEIRIPSLSSSRFEKSLYIERQLSSAFPLDNEFWEEVAKQLDMETSGGYSLEKLQSECRVSKQGEIEWKAPTVNDEQKTKIWEKMHYVLEKRKSLAVPPSKTLTEDYLSI</sequence>
<organism evidence="1 2">
    <name type="scientific">Daphnia pulex</name>
    <name type="common">Water flea</name>
    <dbReference type="NCBI Taxonomy" id="6669"/>
    <lineage>
        <taxon>Eukaryota</taxon>
        <taxon>Metazoa</taxon>
        <taxon>Ecdysozoa</taxon>
        <taxon>Arthropoda</taxon>
        <taxon>Crustacea</taxon>
        <taxon>Branchiopoda</taxon>
        <taxon>Diplostraca</taxon>
        <taxon>Cladocera</taxon>
        <taxon>Anomopoda</taxon>
        <taxon>Daphniidae</taxon>
        <taxon>Daphnia</taxon>
    </lineage>
</organism>
<protein>
    <submittedName>
        <fullName evidence="1">Uncharacterized protein</fullName>
    </submittedName>
</protein>
<dbReference type="OrthoDB" id="6745084at2759"/>
<name>E9I5A0_DAPPU</name>
<dbReference type="InParanoid" id="E9I5A0"/>
<feature type="non-terminal residue" evidence="1">
    <location>
        <position position="245"/>
    </location>
</feature>
<dbReference type="HOGENOM" id="CLU_1135877_0_0_1"/>
<dbReference type="Proteomes" id="UP000000305">
    <property type="component" value="Unassembled WGS sequence"/>
</dbReference>